<dbReference type="InterPro" id="IPR011004">
    <property type="entry name" value="Trimer_LpxA-like_sf"/>
</dbReference>
<dbReference type="NCBIfam" id="TIGR01853">
    <property type="entry name" value="lipid_A_lpxD"/>
    <property type="match status" value="1"/>
</dbReference>
<dbReference type="PANTHER" id="PTHR43378">
    <property type="entry name" value="UDP-3-O-ACYLGLUCOSAMINE N-ACYLTRANSFERASE"/>
    <property type="match status" value="1"/>
</dbReference>
<keyword evidence="6 7" id="KW-0012">Acyltransferase</keyword>
<dbReference type="HAMAP" id="MF_00523">
    <property type="entry name" value="LpxD"/>
    <property type="match status" value="1"/>
</dbReference>
<dbReference type="GO" id="GO:0103118">
    <property type="term" value="F:UDP-3-O-[(3R)-3-hydroxyacyl]-glucosamine N-acyltransferase activity"/>
    <property type="evidence" value="ECO:0007669"/>
    <property type="project" value="UniProtKB-EC"/>
</dbReference>
<reference evidence="10" key="1">
    <citation type="journal article" date="2019" name="Int. J. Syst. Evol. Microbiol.">
        <title>The Global Catalogue of Microorganisms (GCM) 10K type strain sequencing project: providing services to taxonomists for standard genome sequencing and annotation.</title>
        <authorList>
            <consortium name="The Broad Institute Genomics Platform"/>
            <consortium name="The Broad Institute Genome Sequencing Center for Infectious Disease"/>
            <person name="Wu L."/>
            <person name="Ma J."/>
        </authorList>
    </citation>
    <scope>NUCLEOTIDE SEQUENCE [LARGE SCALE GENOMIC DNA]</scope>
    <source>
        <strain evidence="10">KCTC 52473</strain>
    </source>
</reference>
<dbReference type="Pfam" id="PF04613">
    <property type="entry name" value="LpxD"/>
    <property type="match status" value="1"/>
</dbReference>
<evidence type="ECO:0000256" key="4">
    <source>
        <dbReference type="ARBA" id="ARBA00022737"/>
    </source>
</evidence>
<evidence type="ECO:0000256" key="3">
    <source>
        <dbReference type="ARBA" id="ARBA00022679"/>
    </source>
</evidence>
<protein>
    <recommendedName>
        <fullName evidence="7">UDP-3-O-acylglucosamine N-acyltransferase</fullName>
        <ecNumber evidence="7">2.3.1.191</ecNumber>
    </recommendedName>
</protein>
<feature type="domain" description="UDP-3-O-[3-hydroxymyristoyl] glucosamine N-acyltransferase non-repeat region" evidence="8">
    <location>
        <begin position="22"/>
        <end position="88"/>
    </location>
</feature>
<comment type="caution">
    <text evidence="9">The sequence shown here is derived from an EMBL/GenBank/DDBJ whole genome shotgun (WGS) entry which is preliminary data.</text>
</comment>
<sequence length="337" mass="35153">MAYSVEQIAEHIGGEVRGEGALIIEGIANLGKAQTNQLSFLSNPKYVEQLRTTQAGTVILSKANADEYKGNAILVKDAYLGFALAAQLLDTTPSVDSGIAKTAVIASTVKLGKNVAIGEGAVIDDGAQIGDDCEIGANTYIGKGSQLGRGVKLRANVTIYHHVILGDEVSIHSGTVVGSDGFGYANDAGNWVKIPQVGSVLVGERTEIGANSCIDRGALDDTVIGKNCIIDNHVHIAHNVIIGDHSCLCGGVGIAGSAHIGKYVVIAGQCAINGHISIADGVQITGASMVTKSIKEKGVYSSGIPAAPNKDWQRNTVKLRSIDKLYERVKLLEKATK</sequence>
<dbReference type="InterPro" id="IPR018357">
    <property type="entry name" value="Hexapep_transf_CS"/>
</dbReference>
<dbReference type="InterPro" id="IPR001451">
    <property type="entry name" value="Hexapep"/>
</dbReference>
<evidence type="ECO:0000256" key="5">
    <source>
        <dbReference type="ARBA" id="ARBA00023098"/>
    </source>
</evidence>
<keyword evidence="3 7" id="KW-0808">Transferase</keyword>
<evidence type="ECO:0000313" key="9">
    <source>
        <dbReference type="EMBL" id="MFC3122098.1"/>
    </source>
</evidence>
<dbReference type="EMBL" id="JBHRSW010000017">
    <property type="protein sequence ID" value="MFC3122098.1"/>
    <property type="molecule type" value="Genomic_DNA"/>
</dbReference>
<keyword evidence="4 7" id="KW-0677">Repeat</keyword>
<feature type="active site" description="Proton acceptor" evidence="7">
    <location>
        <position position="238"/>
    </location>
</feature>
<dbReference type="CDD" id="cd03352">
    <property type="entry name" value="LbH_LpxD"/>
    <property type="match status" value="1"/>
</dbReference>
<dbReference type="Proteomes" id="UP001595478">
    <property type="component" value="Unassembled WGS sequence"/>
</dbReference>
<dbReference type="PANTHER" id="PTHR43378:SF2">
    <property type="entry name" value="UDP-3-O-ACYLGLUCOSAMINE N-ACYLTRANSFERASE 1, MITOCHONDRIAL-RELATED"/>
    <property type="match status" value="1"/>
</dbReference>
<dbReference type="PROSITE" id="PS00101">
    <property type="entry name" value="HEXAPEP_TRANSFERASES"/>
    <property type="match status" value="1"/>
</dbReference>
<comment type="subunit">
    <text evidence="7">Homotrimer.</text>
</comment>
<evidence type="ECO:0000256" key="7">
    <source>
        <dbReference type="HAMAP-Rule" id="MF_00523"/>
    </source>
</evidence>
<dbReference type="NCBIfam" id="NF002060">
    <property type="entry name" value="PRK00892.1"/>
    <property type="match status" value="1"/>
</dbReference>
<dbReference type="InterPro" id="IPR007691">
    <property type="entry name" value="LpxD"/>
</dbReference>
<organism evidence="9 10">
    <name type="scientific">Agaribacter flavus</name>
    <dbReference type="NCBI Taxonomy" id="1902781"/>
    <lineage>
        <taxon>Bacteria</taxon>
        <taxon>Pseudomonadati</taxon>
        <taxon>Pseudomonadota</taxon>
        <taxon>Gammaproteobacteria</taxon>
        <taxon>Alteromonadales</taxon>
        <taxon>Alteromonadaceae</taxon>
        <taxon>Agaribacter</taxon>
    </lineage>
</organism>
<keyword evidence="2 7" id="KW-0441">Lipid A biosynthesis</keyword>
<dbReference type="EC" id="2.3.1.191" evidence="7"/>
<name>A0ABV7FR18_9ALTE</name>
<accession>A0ABV7FR18</accession>
<dbReference type="Pfam" id="PF00132">
    <property type="entry name" value="Hexapep"/>
    <property type="match status" value="3"/>
</dbReference>
<dbReference type="Gene3D" id="3.40.1390.10">
    <property type="entry name" value="MurE/MurF, N-terminal domain"/>
    <property type="match status" value="1"/>
</dbReference>
<dbReference type="RefSeq" id="WP_376920232.1">
    <property type="nucleotide sequence ID" value="NZ_JBHRSW010000017.1"/>
</dbReference>
<evidence type="ECO:0000313" key="10">
    <source>
        <dbReference type="Proteomes" id="UP001595478"/>
    </source>
</evidence>
<gene>
    <name evidence="7 9" type="primary">lpxD</name>
    <name evidence="9" type="ORF">ACFOHL_10730</name>
</gene>
<keyword evidence="1 7" id="KW-0444">Lipid biosynthesis</keyword>
<comment type="catalytic activity">
    <reaction evidence="7">
        <text>a UDP-3-O-[(3R)-3-hydroxyacyl]-alpha-D-glucosamine + a (3R)-hydroxyacyl-[ACP] = a UDP-2-N,3-O-bis[(3R)-3-hydroxyacyl]-alpha-D-glucosamine + holo-[ACP] + H(+)</text>
        <dbReference type="Rhea" id="RHEA:53836"/>
        <dbReference type="Rhea" id="RHEA-COMP:9685"/>
        <dbReference type="Rhea" id="RHEA-COMP:9945"/>
        <dbReference type="ChEBI" id="CHEBI:15378"/>
        <dbReference type="ChEBI" id="CHEBI:64479"/>
        <dbReference type="ChEBI" id="CHEBI:78827"/>
        <dbReference type="ChEBI" id="CHEBI:137740"/>
        <dbReference type="ChEBI" id="CHEBI:137748"/>
        <dbReference type="EC" id="2.3.1.191"/>
    </reaction>
</comment>
<comment type="pathway">
    <text evidence="7">Bacterial outer membrane biogenesis; LPS lipid A biosynthesis.</text>
</comment>
<keyword evidence="5 7" id="KW-0443">Lipid metabolism</keyword>
<evidence type="ECO:0000256" key="2">
    <source>
        <dbReference type="ARBA" id="ARBA00022556"/>
    </source>
</evidence>
<proteinExistence type="inferred from homology"/>
<dbReference type="SUPFAM" id="SSF51161">
    <property type="entry name" value="Trimeric LpxA-like enzymes"/>
    <property type="match status" value="1"/>
</dbReference>
<comment type="similarity">
    <text evidence="7">Belongs to the transferase hexapeptide repeat family. LpxD subfamily.</text>
</comment>
<evidence type="ECO:0000259" key="8">
    <source>
        <dbReference type="Pfam" id="PF04613"/>
    </source>
</evidence>
<dbReference type="Gene3D" id="2.160.10.10">
    <property type="entry name" value="Hexapeptide repeat proteins"/>
    <property type="match status" value="1"/>
</dbReference>
<dbReference type="InterPro" id="IPR020573">
    <property type="entry name" value="UDP_GlcNAc_AcTrfase_non-rep"/>
</dbReference>
<comment type="function">
    <text evidence="7">Catalyzes the N-acylation of UDP-3-O-acylglucosamine using 3-hydroxyacyl-ACP as the acyl donor. Is involved in the biosynthesis of lipid A, a phosphorylated glycolipid that anchors the lipopolysaccharide to the outer membrane of the cell.</text>
</comment>
<evidence type="ECO:0000256" key="6">
    <source>
        <dbReference type="ARBA" id="ARBA00023315"/>
    </source>
</evidence>
<evidence type="ECO:0000256" key="1">
    <source>
        <dbReference type="ARBA" id="ARBA00022516"/>
    </source>
</evidence>
<keyword evidence="10" id="KW-1185">Reference proteome</keyword>